<proteinExistence type="predicted"/>
<dbReference type="Pfam" id="PF11663">
    <property type="entry name" value="Toxin_YhaV"/>
    <property type="match status" value="1"/>
</dbReference>
<dbReference type="Proteomes" id="UP000294576">
    <property type="component" value="Unassembled WGS sequence"/>
</dbReference>
<sequence length="165" mass="18531">MLVIHGWTILAHPLFLDQLEKLTHAVEALKAKDPDEYQKSANARLLAALNELVFSKIPSDPTSSAYRQGKTLGGDKKHWFRANFGNGRFRLFFRFNTTAKIIIFAWVNDEETLRTRGPKTDACKVFKGMLDGGNPPDDWAALHKASSRLRPRSIKTKTLPQPGGD</sequence>
<dbReference type="EMBL" id="SMBH01000008">
    <property type="protein sequence ID" value="TCU14740.1"/>
    <property type="molecule type" value="Genomic_DNA"/>
</dbReference>
<name>A0A4R3Q134_RHISU</name>
<accession>A0A4R3Q134</accession>
<evidence type="ECO:0000313" key="1">
    <source>
        <dbReference type="EMBL" id="TCU14740.1"/>
    </source>
</evidence>
<organism evidence="1 2">
    <name type="scientific">Rhizobium sullae</name>
    <name type="common">Rhizobium hedysari</name>
    <dbReference type="NCBI Taxonomy" id="50338"/>
    <lineage>
        <taxon>Bacteria</taxon>
        <taxon>Pseudomonadati</taxon>
        <taxon>Pseudomonadota</taxon>
        <taxon>Alphaproteobacteria</taxon>
        <taxon>Hyphomicrobiales</taxon>
        <taxon>Rhizobiaceae</taxon>
        <taxon>Rhizobium/Agrobacterium group</taxon>
        <taxon>Rhizobium</taxon>
    </lineage>
</organism>
<dbReference type="AlphaFoldDB" id="A0A4R3Q134"/>
<gene>
    <name evidence="1" type="ORF">EV132_108110</name>
</gene>
<dbReference type="GO" id="GO:0110001">
    <property type="term" value="C:toxin-antitoxin complex"/>
    <property type="evidence" value="ECO:0007669"/>
    <property type="project" value="InterPro"/>
</dbReference>
<reference evidence="1 2" key="1">
    <citation type="submission" date="2019-03" db="EMBL/GenBank/DDBJ databases">
        <title>Genomic Encyclopedia of Type Strains, Phase IV (KMG-V): Genome sequencing to study the core and pangenomes of soil and plant-associated prokaryotes.</title>
        <authorList>
            <person name="Whitman W."/>
        </authorList>
    </citation>
    <scope>NUCLEOTIDE SEQUENCE [LARGE SCALE GENOMIC DNA]</scope>
    <source>
        <strain evidence="1 2">Hc14</strain>
    </source>
</reference>
<evidence type="ECO:0000313" key="2">
    <source>
        <dbReference type="Proteomes" id="UP000294576"/>
    </source>
</evidence>
<protein>
    <submittedName>
        <fullName evidence="1">Toxin YhaV</fullName>
    </submittedName>
</protein>
<dbReference type="GO" id="GO:0004540">
    <property type="term" value="F:RNA nuclease activity"/>
    <property type="evidence" value="ECO:0007669"/>
    <property type="project" value="InterPro"/>
</dbReference>
<dbReference type="InterPro" id="IPR021679">
    <property type="entry name" value="Toxin_endonuclease_YhaV"/>
</dbReference>
<comment type="caution">
    <text evidence="1">The sequence shown here is derived from an EMBL/GenBank/DDBJ whole genome shotgun (WGS) entry which is preliminary data.</text>
</comment>